<protein>
    <submittedName>
        <fullName evidence="2">30S ribosomal protein S1</fullName>
    </submittedName>
</protein>
<dbReference type="PROSITE" id="PS50126">
    <property type="entry name" value="S1"/>
    <property type="match status" value="4"/>
</dbReference>
<keyword evidence="2" id="KW-0689">Ribosomal protein</keyword>
<dbReference type="InterPro" id="IPR003029">
    <property type="entry name" value="S1_domain"/>
</dbReference>
<evidence type="ECO:0000313" key="3">
    <source>
        <dbReference type="Proteomes" id="UP000230906"/>
    </source>
</evidence>
<proteinExistence type="predicted"/>
<dbReference type="PANTHER" id="PTHR47559">
    <property type="entry name" value="OS03G0844900 PROTEIN"/>
    <property type="match status" value="1"/>
</dbReference>
<gene>
    <name evidence="2" type="ORF">COV09_01745</name>
</gene>
<dbReference type="AlphaFoldDB" id="A0A2H0RFZ2"/>
<dbReference type="EMBL" id="PCYJ01000026">
    <property type="protein sequence ID" value="PIR45387.1"/>
    <property type="molecule type" value="Genomic_DNA"/>
</dbReference>
<dbReference type="CDD" id="cd04465">
    <property type="entry name" value="S1_RPS1_repeat_ec2_hs2"/>
    <property type="match status" value="1"/>
</dbReference>
<feature type="domain" description="S1 motif" evidence="1">
    <location>
        <begin position="61"/>
        <end position="128"/>
    </location>
</feature>
<dbReference type="InterPro" id="IPR052757">
    <property type="entry name" value="Ribosomal_protein_S1"/>
</dbReference>
<dbReference type="InterPro" id="IPR035104">
    <property type="entry name" value="Ribosomal_protein_S1-like"/>
</dbReference>
<dbReference type="GO" id="GO:0003676">
    <property type="term" value="F:nucleic acid binding"/>
    <property type="evidence" value="ECO:0007669"/>
    <property type="project" value="InterPro"/>
</dbReference>
<feature type="domain" description="S1 motif" evidence="1">
    <location>
        <begin position="146"/>
        <end position="224"/>
    </location>
</feature>
<dbReference type="SMART" id="SM00316">
    <property type="entry name" value="S1"/>
    <property type="match status" value="4"/>
</dbReference>
<feature type="domain" description="S1 motif" evidence="1">
    <location>
        <begin position="241"/>
        <end position="308"/>
    </location>
</feature>
<name>A0A2H0RFZ2_9BACT</name>
<organism evidence="2 3">
    <name type="scientific">Candidatus Vogelbacteria bacterium CG10_big_fil_rev_8_21_14_0_10_50_13</name>
    <dbReference type="NCBI Taxonomy" id="1975044"/>
    <lineage>
        <taxon>Bacteria</taxon>
        <taxon>Candidatus Vogeliibacteriota</taxon>
    </lineage>
</organism>
<dbReference type="Pfam" id="PF00575">
    <property type="entry name" value="S1"/>
    <property type="match status" value="3"/>
</dbReference>
<dbReference type="InterPro" id="IPR012340">
    <property type="entry name" value="NA-bd_OB-fold"/>
</dbReference>
<evidence type="ECO:0000259" key="1">
    <source>
        <dbReference type="PROSITE" id="PS50126"/>
    </source>
</evidence>
<feature type="domain" description="S1 motif" evidence="1">
    <location>
        <begin position="325"/>
        <end position="392"/>
    </location>
</feature>
<comment type="caution">
    <text evidence="2">The sequence shown here is derived from an EMBL/GenBank/DDBJ whole genome shotgun (WGS) entry which is preliminary data.</text>
</comment>
<evidence type="ECO:0000313" key="2">
    <source>
        <dbReference type="EMBL" id="PIR45387.1"/>
    </source>
</evidence>
<accession>A0A2H0RFZ2</accession>
<dbReference type="Gene3D" id="2.40.50.140">
    <property type="entry name" value="Nucleic acid-binding proteins"/>
    <property type="match status" value="4"/>
</dbReference>
<sequence>MGILSKIVGSKKEAANTTKVREVEEIKVGSKDKKLAVERPLAPRGPLDEVFKGSSPRPEAGVLVEGPVISKGKLELYVDLPPYGTGLIFGREYLNARDIIKKVNLGDTVTAKVVESEGERGYIELSLKEAKQAIIWHEAEKAVKAKAVFELLIKEANKGGLIVEWQGIDGFLPASQLSAEHYPRVNDGDKDKIMEALEKLVGQTLSLSVITADPKENKLIFSEKNMDNEARRELVDKYALGETVEGEVTGAVDFGIFIKLEEGLEGLVHISELDWALVENPRELYKPGDKVKAKIIEVKDGKVSLSIKALKPNPWQEAEGKYKSGDRVGGVVIKYNKHGALVSIEEGVAGLVHISEFKDELDLHNTLALGKKYEFTINLFDPKNQKMTLLFKEPKKD</sequence>
<dbReference type="GO" id="GO:0005840">
    <property type="term" value="C:ribosome"/>
    <property type="evidence" value="ECO:0007669"/>
    <property type="project" value="UniProtKB-KW"/>
</dbReference>
<dbReference type="SUPFAM" id="SSF50249">
    <property type="entry name" value="Nucleic acid-binding proteins"/>
    <property type="match status" value="4"/>
</dbReference>
<dbReference type="PRINTS" id="PR00681">
    <property type="entry name" value="RIBOSOMALS1"/>
</dbReference>
<keyword evidence="2" id="KW-0687">Ribonucleoprotein</keyword>
<reference evidence="2 3" key="1">
    <citation type="submission" date="2017-09" db="EMBL/GenBank/DDBJ databases">
        <title>Depth-based differentiation of microbial function through sediment-hosted aquifers and enrichment of novel symbionts in the deep terrestrial subsurface.</title>
        <authorList>
            <person name="Probst A.J."/>
            <person name="Ladd B."/>
            <person name="Jarett J.K."/>
            <person name="Geller-Mcgrath D.E."/>
            <person name="Sieber C.M."/>
            <person name="Emerson J.B."/>
            <person name="Anantharaman K."/>
            <person name="Thomas B.C."/>
            <person name="Malmstrom R."/>
            <person name="Stieglmeier M."/>
            <person name="Klingl A."/>
            <person name="Woyke T."/>
            <person name="Ryan C.M."/>
            <person name="Banfield J.F."/>
        </authorList>
    </citation>
    <scope>NUCLEOTIDE SEQUENCE [LARGE SCALE GENOMIC DNA]</scope>
    <source>
        <strain evidence="2">CG10_big_fil_rev_8_21_14_0_10_50_13</strain>
    </source>
</reference>
<dbReference type="Proteomes" id="UP000230906">
    <property type="component" value="Unassembled WGS sequence"/>
</dbReference>
<dbReference type="PANTHER" id="PTHR47559:SF1">
    <property type="entry name" value="OS03G0844900 PROTEIN"/>
    <property type="match status" value="1"/>
</dbReference>